<dbReference type="GO" id="GO:0005634">
    <property type="term" value="C:nucleus"/>
    <property type="evidence" value="ECO:0007669"/>
    <property type="project" value="UniProtKB-SubCell"/>
</dbReference>
<evidence type="ECO:0000256" key="4">
    <source>
        <dbReference type="ARBA" id="ARBA00023125"/>
    </source>
</evidence>
<dbReference type="OMA" id="HSDANTE"/>
<dbReference type="InterPro" id="IPR036390">
    <property type="entry name" value="WH_DNA-bd_sf"/>
</dbReference>
<comment type="subcellular location">
    <subcellularLocation>
        <location evidence="1 7">Nucleus</location>
    </subcellularLocation>
</comment>
<evidence type="ECO:0000256" key="1">
    <source>
        <dbReference type="ARBA" id="ARBA00004123"/>
    </source>
</evidence>
<evidence type="ECO:0000256" key="8">
    <source>
        <dbReference type="SAM" id="MobiDB-lite"/>
    </source>
</evidence>
<evidence type="ECO:0000313" key="10">
    <source>
        <dbReference type="Proteomes" id="UP001652622"/>
    </source>
</evidence>
<organism evidence="10 11">
    <name type="scientific">Pantherophis guttatus</name>
    <name type="common">Corn snake</name>
    <name type="synonym">Elaphe guttata</name>
    <dbReference type="NCBI Taxonomy" id="94885"/>
    <lineage>
        <taxon>Eukaryota</taxon>
        <taxon>Metazoa</taxon>
        <taxon>Chordata</taxon>
        <taxon>Craniata</taxon>
        <taxon>Vertebrata</taxon>
        <taxon>Euteleostomi</taxon>
        <taxon>Lepidosauria</taxon>
        <taxon>Squamata</taxon>
        <taxon>Bifurcata</taxon>
        <taxon>Unidentata</taxon>
        <taxon>Episquamata</taxon>
        <taxon>Toxicofera</taxon>
        <taxon>Serpentes</taxon>
        <taxon>Colubroidea</taxon>
        <taxon>Colubridae</taxon>
        <taxon>Colubrinae</taxon>
        <taxon>Pantherophis</taxon>
    </lineage>
</organism>
<dbReference type="InParanoid" id="A0A6P9CYE0"/>
<dbReference type="Proteomes" id="UP001652622">
    <property type="component" value="Unplaced"/>
</dbReference>
<dbReference type="InterPro" id="IPR036388">
    <property type="entry name" value="WH-like_DNA-bd_sf"/>
</dbReference>
<dbReference type="SUPFAM" id="SSF46785">
    <property type="entry name" value="Winged helix' DNA-binding domain"/>
    <property type="match status" value="1"/>
</dbReference>
<dbReference type="AlphaFoldDB" id="A0A6P9CYE0"/>
<feature type="region of interest" description="Disordered" evidence="8">
    <location>
        <begin position="302"/>
        <end position="323"/>
    </location>
</feature>
<protein>
    <submittedName>
        <fullName evidence="11">Forkhead box protein N4</fullName>
    </submittedName>
</protein>
<dbReference type="InterPro" id="IPR049624">
    <property type="entry name" value="FOXN1_4"/>
</dbReference>
<keyword evidence="5" id="KW-0804">Transcription</keyword>
<dbReference type="GO" id="GO:0000976">
    <property type="term" value="F:transcription cis-regulatory region binding"/>
    <property type="evidence" value="ECO:0007669"/>
    <property type="project" value="TreeGrafter"/>
</dbReference>
<keyword evidence="6 7" id="KW-0539">Nucleus</keyword>
<evidence type="ECO:0000256" key="6">
    <source>
        <dbReference type="ARBA" id="ARBA00023242"/>
    </source>
</evidence>
<dbReference type="GO" id="GO:0000981">
    <property type="term" value="F:DNA-binding transcription factor activity, RNA polymerase II-specific"/>
    <property type="evidence" value="ECO:0007669"/>
    <property type="project" value="TreeGrafter"/>
</dbReference>
<keyword evidence="3" id="KW-0805">Transcription regulation</keyword>
<evidence type="ECO:0000313" key="11">
    <source>
        <dbReference type="RefSeq" id="XP_034284811.1"/>
    </source>
</evidence>
<dbReference type="SMART" id="SM00339">
    <property type="entry name" value="FH"/>
    <property type="match status" value="1"/>
</dbReference>
<dbReference type="Pfam" id="PF00250">
    <property type="entry name" value="Forkhead"/>
    <property type="match status" value="1"/>
</dbReference>
<evidence type="ECO:0000256" key="2">
    <source>
        <dbReference type="ARBA" id="ARBA00022473"/>
    </source>
</evidence>
<gene>
    <name evidence="11" type="primary">LOC117672281</name>
</gene>
<evidence type="ECO:0000256" key="3">
    <source>
        <dbReference type="ARBA" id="ARBA00023015"/>
    </source>
</evidence>
<accession>A0A6P9CYE0</accession>
<dbReference type="FunFam" id="1.10.10.10:FF:000122">
    <property type="entry name" value="Forkhead box protein N1"/>
    <property type="match status" value="1"/>
</dbReference>
<evidence type="ECO:0000256" key="7">
    <source>
        <dbReference type="PROSITE-ProRule" id="PRU00089"/>
    </source>
</evidence>
<keyword evidence="4 7" id="KW-0238">DNA-binding</keyword>
<dbReference type="Gene3D" id="1.10.10.10">
    <property type="entry name" value="Winged helix-like DNA-binding domain superfamily/Winged helix DNA-binding domain"/>
    <property type="match status" value="1"/>
</dbReference>
<dbReference type="RefSeq" id="XP_034284811.1">
    <property type="nucleotide sequence ID" value="XM_034428920.2"/>
</dbReference>
<feature type="domain" description="Fork-head" evidence="9">
    <location>
        <begin position="133"/>
        <end position="229"/>
    </location>
</feature>
<feature type="DNA-binding region" description="Fork-head" evidence="7">
    <location>
        <begin position="133"/>
        <end position="229"/>
    </location>
</feature>
<dbReference type="PROSITE" id="PS50039">
    <property type="entry name" value="FORK_HEAD_3"/>
    <property type="match status" value="1"/>
</dbReference>
<dbReference type="InterPro" id="IPR030456">
    <property type="entry name" value="TF_fork_head_CS_2"/>
</dbReference>
<dbReference type="OrthoDB" id="10070006at2759"/>
<name>A0A6P9CYE0_PANGU</name>
<dbReference type="InterPro" id="IPR001766">
    <property type="entry name" value="Fork_head_dom"/>
</dbReference>
<dbReference type="KEGG" id="pgut:117672281"/>
<sequence>MTSERMDFGIASQNVALQQTGAMHTSGPPRATPHIQASVSPNILGLNTISPHESDISQYVVGGQPSPSLQPQPSPLFPPPSCHTQQIFTIMHSTQQCNPVTIYSSSYGAHPHFSQPRLAPHAAQELHTKHYPKPIYSYSCLIAMALKNSKTGSLPVSEIYGFMKEHFPYFKTAPDGWKNSVRHNLSLNKCFEKVENKASSSSRKGCLWALNPAKIDKMEEEMQKWKRKDLAAIHRSMANPEELDKLITDRPAGCRRPGKLAEAEASMGSHGGHLLQVQPQAMATLSLQSVRLHRQIQPQACLAPDSPAPAQTPPLHALPSVHHSPLPQHLVSRGSDFLNVMTDLNTEVDALDPSIMDFALQGNLWEEKEDDSFNLDALGAFSNSPLALSDCDLAPASLPPAPCASDHSFADLQVTGLYTTYATLDAVSPTQYRSPQGNKPIALL</sequence>
<proteinExistence type="predicted"/>
<dbReference type="PANTHER" id="PTHR46721">
    <property type="entry name" value="FORKHEAD BOX PROTEIN N1"/>
    <property type="match status" value="1"/>
</dbReference>
<reference evidence="11" key="1">
    <citation type="submission" date="2025-08" db="UniProtKB">
        <authorList>
            <consortium name="RefSeq"/>
        </authorList>
    </citation>
    <scope>IDENTIFICATION</scope>
    <source>
        <tissue evidence="11">Blood</tissue>
    </source>
</reference>
<evidence type="ECO:0000259" key="9">
    <source>
        <dbReference type="PROSITE" id="PS50039"/>
    </source>
</evidence>
<dbReference type="PANTHER" id="PTHR46721:SF2">
    <property type="entry name" value="FORKHEAD BOX PROTEIN N4"/>
    <property type="match status" value="1"/>
</dbReference>
<dbReference type="PROSITE" id="PS00658">
    <property type="entry name" value="FORK_HEAD_2"/>
    <property type="match status" value="1"/>
</dbReference>
<keyword evidence="2" id="KW-0217">Developmental protein</keyword>
<dbReference type="PRINTS" id="PR00053">
    <property type="entry name" value="FORKHEAD"/>
</dbReference>
<evidence type="ECO:0000256" key="5">
    <source>
        <dbReference type="ARBA" id="ARBA00023163"/>
    </source>
</evidence>
<keyword evidence="10" id="KW-1185">Reference proteome</keyword>